<feature type="active site" description="Proton donor" evidence="5">
    <location>
        <position position="471"/>
    </location>
</feature>
<comment type="similarity">
    <text evidence="2 7">Belongs to the GMC oxidoreductase family.</text>
</comment>
<dbReference type="Gene3D" id="3.30.560.10">
    <property type="entry name" value="Glucose Oxidase, domain 3"/>
    <property type="match status" value="1"/>
</dbReference>
<evidence type="ECO:0000256" key="4">
    <source>
        <dbReference type="ARBA" id="ARBA00022827"/>
    </source>
</evidence>
<evidence type="ECO:0000256" key="3">
    <source>
        <dbReference type="ARBA" id="ARBA00022630"/>
    </source>
</evidence>
<gene>
    <name evidence="11" type="ORF">DY023_14040</name>
</gene>
<accession>A0A371NR15</accession>
<dbReference type="InterPro" id="IPR036188">
    <property type="entry name" value="FAD/NAD-bd_sf"/>
</dbReference>
<sequence length="549" mass="58772">MNDNTYDYVVVGAGSAGAAVAARLSEDPAARVLLLEAGPEDKKTEVHIPAAFSKLFKSDVDWNYETEPQPLLGGRRVYWPRGKVLGGSSSMNAMMWVRGFPEDYDEWGEAAGEDWSWQGLRKYFDRAENVDATIARDNETETGRSGAIRIEEQRSPRTHTEAFIDAAGQTGIPRVPANGRDQRGMSRTLVSQRKGSRFSTVNGYLKEARKRSNLTIATGAHATRVLFEGTTAAGVEYAQDGAIRRAKATREVVLSGGAINTPQLLLLSGIGDSAQLAQHGIAVVAHSPEVGRNLRDHLLTGLAVGAKDDTLYTAEKPGQLVNYLVRHRGMLTSNVGEAYGFVSSEPGLAAPDLELIFAPVAFIGEGLVGHDGHAVTVGVILVRPESHGEITLASADPFAKPLIDPKYLSDPEGRDRAAIMAGLAVCEDILEAPALKSRTTGAFIQPAGAERMERAERDAVALERHSQTLYHPVGTARMGSDAASVVDERLRVRGVTGLRVADASIMPSIIRGHTNAPSIVIGEKAADLIREDAAAAPQTRAARRAEHAG</sequence>
<dbReference type="PANTHER" id="PTHR11552:SF147">
    <property type="entry name" value="CHOLINE DEHYDROGENASE, MITOCHONDRIAL"/>
    <property type="match status" value="1"/>
</dbReference>
<dbReference type="InterPro" id="IPR000172">
    <property type="entry name" value="GMC_OxRdtase_N"/>
</dbReference>
<dbReference type="PROSITE" id="PS00624">
    <property type="entry name" value="GMC_OXRED_2"/>
    <property type="match status" value="1"/>
</dbReference>
<dbReference type="Proteomes" id="UP000262172">
    <property type="component" value="Unassembled WGS sequence"/>
</dbReference>
<comment type="caution">
    <text evidence="11">The sequence shown here is derived from an EMBL/GenBank/DDBJ whole genome shotgun (WGS) entry which is preliminary data.</text>
</comment>
<dbReference type="RefSeq" id="WP_116242958.1">
    <property type="nucleotide sequence ID" value="NZ_QUAB01000046.1"/>
</dbReference>
<dbReference type="SUPFAM" id="SSF54373">
    <property type="entry name" value="FAD-linked reductases, C-terminal domain"/>
    <property type="match status" value="1"/>
</dbReference>
<dbReference type="GO" id="GO:0050660">
    <property type="term" value="F:flavin adenine dinucleotide binding"/>
    <property type="evidence" value="ECO:0007669"/>
    <property type="project" value="InterPro"/>
</dbReference>
<evidence type="ECO:0000256" key="8">
    <source>
        <dbReference type="SAM" id="MobiDB-lite"/>
    </source>
</evidence>
<dbReference type="Pfam" id="PF00732">
    <property type="entry name" value="GMC_oxred_N"/>
    <property type="match status" value="1"/>
</dbReference>
<dbReference type="AlphaFoldDB" id="A0A371NR15"/>
<dbReference type="PROSITE" id="PS00623">
    <property type="entry name" value="GMC_OXRED_1"/>
    <property type="match status" value="1"/>
</dbReference>
<evidence type="ECO:0000256" key="6">
    <source>
        <dbReference type="PIRSR" id="PIRSR000137-2"/>
    </source>
</evidence>
<dbReference type="Pfam" id="PF05199">
    <property type="entry name" value="GMC_oxred_C"/>
    <property type="match status" value="1"/>
</dbReference>
<dbReference type="GO" id="GO:0016614">
    <property type="term" value="F:oxidoreductase activity, acting on CH-OH group of donors"/>
    <property type="evidence" value="ECO:0007669"/>
    <property type="project" value="InterPro"/>
</dbReference>
<evidence type="ECO:0000256" key="7">
    <source>
        <dbReference type="RuleBase" id="RU003968"/>
    </source>
</evidence>
<keyword evidence="4 6" id="KW-0274">FAD</keyword>
<feature type="binding site" evidence="6">
    <location>
        <position position="84"/>
    </location>
    <ligand>
        <name>FAD</name>
        <dbReference type="ChEBI" id="CHEBI:57692"/>
    </ligand>
</feature>
<comment type="cofactor">
    <cofactor evidence="1 6">
        <name>FAD</name>
        <dbReference type="ChEBI" id="CHEBI:57692"/>
    </cofactor>
</comment>
<feature type="domain" description="Glucose-methanol-choline oxidoreductase N-terminal" evidence="9">
    <location>
        <begin position="82"/>
        <end position="105"/>
    </location>
</feature>
<dbReference type="Gene3D" id="3.50.50.60">
    <property type="entry name" value="FAD/NAD(P)-binding domain"/>
    <property type="match status" value="1"/>
</dbReference>
<feature type="domain" description="Glucose-methanol-choline oxidoreductase N-terminal" evidence="10">
    <location>
        <begin position="257"/>
        <end position="271"/>
    </location>
</feature>
<evidence type="ECO:0000313" key="11">
    <source>
        <dbReference type="EMBL" id="REJ04560.1"/>
    </source>
</evidence>
<dbReference type="EMBL" id="QUAB01000046">
    <property type="protein sequence ID" value="REJ04560.1"/>
    <property type="molecule type" value="Genomic_DNA"/>
</dbReference>
<evidence type="ECO:0000256" key="1">
    <source>
        <dbReference type="ARBA" id="ARBA00001974"/>
    </source>
</evidence>
<dbReference type="SUPFAM" id="SSF51905">
    <property type="entry name" value="FAD/NAD(P)-binding domain"/>
    <property type="match status" value="1"/>
</dbReference>
<name>A0A371NR15_9MICO</name>
<evidence type="ECO:0000259" key="10">
    <source>
        <dbReference type="PROSITE" id="PS00624"/>
    </source>
</evidence>
<keyword evidence="3 7" id="KW-0285">Flavoprotein</keyword>
<dbReference type="InterPro" id="IPR007867">
    <property type="entry name" value="GMC_OxRtase_C"/>
</dbReference>
<dbReference type="OrthoDB" id="9785276at2"/>
<evidence type="ECO:0000256" key="5">
    <source>
        <dbReference type="PIRSR" id="PIRSR000137-1"/>
    </source>
</evidence>
<evidence type="ECO:0000259" key="9">
    <source>
        <dbReference type="PROSITE" id="PS00623"/>
    </source>
</evidence>
<feature type="region of interest" description="Disordered" evidence="8">
    <location>
        <begin position="171"/>
        <end position="192"/>
    </location>
</feature>
<protein>
    <submittedName>
        <fullName evidence="11">Glucose-methanol-choline oxidoreductase</fullName>
    </submittedName>
</protein>
<evidence type="ECO:0000256" key="2">
    <source>
        <dbReference type="ARBA" id="ARBA00010790"/>
    </source>
</evidence>
<dbReference type="PANTHER" id="PTHR11552">
    <property type="entry name" value="GLUCOSE-METHANOL-CHOLINE GMC OXIDOREDUCTASE"/>
    <property type="match status" value="1"/>
</dbReference>
<reference evidence="11 12" key="1">
    <citation type="submission" date="2018-08" db="EMBL/GenBank/DDBJ databases">
        <title>Isolation, diversity and antifungal activity of Actinobacteria from cow dung.</title>
        <authorList>
            <person name="Ling L."/>
        </authorList>
    </citation>
    <scope>NUCLEOTIDE SEQUENCE [LARGE SCALE GENOMIC DNA]</scope>
    <source>
        <strain evidence="11 12">NEAU-LLE</strain>
    </source>
</reference>
<dbReference type="InterPro" id="IPR012132">
    <property type="entry name" value="GMC_OxRdtase"/>
</dbReference>
<feature type="active site" description="Proton acceptor" evidence="5">
    <location>
        <position position="513"/>
    </location>
</feature>
<evidence type="ECO:0000313" key="12">
    <source>
        <dbReference type="Proteomes" id="UP000262172"/>
    </source>
</evidence>
<proteinExistence type="inferred from homology"/>
<keyword evidence="12" id="KW-1185">Reference proteome</keyword>
<organism evidence="11 12">
    <name type="scientific">Microbacterium bovistercoris</name>
    <dbReference type="NCBI Taxonomy" id="2293570"/>
    <lineage>
        <taxon>Bacteria</taxon>
        <taxon>Bacillati</taxon>
        <taxon>Actinomycetota</taxon>
        <taxon>Actinomycetes</taxon>
        <taxon>Micrococcales</taxon>
        <taxon>Microbacteriaceae</taxon>
        <taxon>Microbacterium</taxon>
    </lineage>
</organism>
<dbReference type="PIRSF" id="PIRSF000137">
    <property type="entry name" value="Alcohol_oxidase"/>
    <property type="match status" value="1"/>
</dbReference>